<dbReference type="AlphaFoldDB" id="A0A4R4TQI9"/>
<dbReference type="GO" id="GO:0006310">
    <property type="term" value="P:DNA recombination"/>
    <property type="evidence" value="ECO:0007669"/>
    <property type="project" value="UniProtKB-KW"/>
</dbReference>
<sequence length="115" mass="12609">MAILRWHIDAYGTAPDGRLFRTLRGGLLHESGYGKVWARAREAVLTPDQLESALARRPYDLRHACVSTWLSAGVAPGTVAKRAGHGVTVLHRVYTKFINDTDDTENAKIAARLAA</sequence>
<keyword evidence="1" id="KW-0233">DNA recombination</keyword>
<proteinExistence type="predicted"/>
<dbReference type="InterPro" id="IPR011010">
    <property type="entry name" value="DNA_brk_join_enz"/>
</dbReference>
<evidence type="ECO:0000313" key="3">
    <source>
        <dbReference type="Proteomes" id="UP000295345"/>
    </source>
</evidence>
<dbReference type="EMBL" id="SMKI01000023">
    <property type="protein sequence ID" value="TDC79016.1"/>
    <property type="molecule type" value="Genomic_DNA"/>
</dbReference>
<dbReference type="SUPFAM" id="SSF56349">
    <property type="entry name" value="DNA breaking-rejoining enzymes"/>
    <property type="match status" value="1"/>
</dbReference>
<dbReference type="Proteomes" id="UP000295345">
    <property type="component" value="Unassembled WGS sequence"/>
</dbReference>
<dbReference type="GO" id="GO:0015074">
    <property type="term" value="P:DNA integration"/>
    <property type="evidence" value="ECO:0007669"/>
    <property type="project" value="InterPro"/>
</dbReference>
<dbReference type="OrthoDB" id="3773913at2"/>
<accession>A0A4R4TQI9</accession>
<evidence type="ECO:0000313" key="2">
    <source>
        <dbReference type="EMBL" id="TDC79016.1"/>
    </source>
</evidence>
<dbReference type="Gene3D" id="1.10.443.10">
    <property type="entry name" value="Intergrase catalytic core"/>
    <property type="match status" value="1"/>
</dbReference>
<evidence type="ECO:0008006" key="4">
    <source>
        <dbReference type="Google" id="ProtNLM"/>
    </source>
</evidence>
<reference evidence="2 3" key="1">
    <citation type="submission" date="2019-03" db="EMBL/GenBank/DDBJ databases">
        <title>Draft genome sequences of novel Actinobacteria.</title>
        <authorList>
            <person name="Sahin N."/>
            <person name="Ay H."/>
            <person name="Saygin H."/>
        </authorList>
    </citation>
    <scope>NUCLEOTIDE SEQUENCE [LARGE SCALE GENOMIC DNA]</scope>
    <source>
        <strain evidence="2 3">DSM 41900</strain>
    </source>
</reference>
<dbReference type="RefSeq" id="WP_132816387.1">
    <property type="nucleotide sequence ID" value="NZ_SMKI01000023.1"/>
</dbReference>
<protein>
    <recommendedName>
        <fullName evidence="4">Integrase</fullName>
    </recommendedName>
</protein>
<keyword evidence="3" id="KW-1185">Reference proteome</keyword>
<gene>
    <name evidence="2" type="ORF">E1283_03635</name>
</gene>
<dbReference type="GO" id="GO:0003677">
    <property type="term" value="F:DNA binding"/>
    <property type="evidence" value="ECO:0007669"/>
    <property type="project" value="InterPro"/>
</dbReference>
<organism evidence="2 3">
    <name type="scientific">Streptomyces hainanensis</name>
    <dbReference type="NCBI Taxonomy" id="402648"/>
    <lineage>
        <taxon>Bacteria</taxon>
        <taxon>Bacillati</taxon>
        <taxon>Actinomycetota</taxon>
        <taxon>Actinomycetes</taxon>
        <taxon>Kitasatosporales</taxon>
        <taxon>Streptomycetaceae</taxon>
        <taxon>Streptomyces</taxon>
    </lineage>
</organism>
<name>A0A4R4TQI9_9ACTN</name>
<comment type="caution">
    <text evidence="2">The sequence shown here is derived from an EMBL/GenBank/DDBJ whole genome shotgun (WGS) entry which is preliminary data.</text>
</comment>
<dbReference type="InterPro" id="IPR013762">
    <property type="entry name" value="Integrase-like_cat_sf"/>
</dbReference>
<evidence type="ECO:0000256" key="1">
    <source>
        <dbReference type="ARBA" id="ARBA00023172"/>
    </source>
</evidence>